<keyword evidence="5" id="KW-1185">Reference proteome</keyword>
<evidence type="ECO:0008006" key="6">
    <source>
        <dbReference type="Google" id="ProtNLM"/>
    </source>
</evidence>
<name>A0ABR4XQT8_9LACO</name>
<proteinExistence type="inferred from homology"/>
<evidence type="ECO:0000256" key="1">
    <source>
        <dbReference type="ARBA" id="ARBA00007592"/>
    </source>
</evidence>
<evidence type="ECO:0000256" key="2">
    <source>
        <dbReference type="ARBA" id="ARBA00023239"/>
    </source>
</evidence>
<accession>A0ABR4XQT8</accession>
<keyword evidence="3" id="KW-0704">Schiff base</keyword>
<dbReference type="PROSITE" id="PS00666">
    <property type="entry name" value="DHDPS_2"/>
    <property type="match status" value="1"/>
</dbReference>
<protein>
    <recommendedName>
        <fullName evidence="6">4-hydroxy-tetrahydrodipicolinate synthase</fullName>
    </recommendedName>
</protein>
<dbReference type="PANTHER" id="PTHR12128:SF66">
    <property type="entry name" value="4-HYDROXY-2-OXOGLUTARATE ALDOLASE, MITOCHONDRIAL"/>
    <property type="match status" value="1"/>
</dbReference>
<dbReference type="InterPro" id="IPR013785">
    <property type="entry name" value="Aldolase_TIM"/>
</dbReference>
<keyword evidence="2" id="KW-0456">Lyase</keyword>
<dbReference type="Proteomes" id="UP000030023">
    <property type="component" value="Unassembled WGS sequence"/>
</dbReference>
<dbReference type="EMBL" id="AXCV01000387">
    <property type="protein sequence ID" value="KGO27647.1"/>
    <property type="molecule type" value="Genomic_DNA"/>
</dbReference>
<dbReference type="SUPFAM" id="SSF51569">
    <property type="entry name" value="Aldolase"/>
    <property type="match status" value="1"/>
</dbReference>
<dbReference type="Gene3D" id="3.20.20.70">
    <property type="entry name" value="Aldolase class I"/>
    <property type="match status" value="1"/>
</dbReference>
<comment type="caution">
    <text evidence="4">The sequence shown here is derived from an EMBL/GenBank/DDBJ whole genome shotgun (WGS) entry which is preliminary data.</text>
</comment>
<dbReference type="InterPro" id="IPR020625">
    <property type="entry name" value="Schiff_base-form_aldolases_AS"/>
</dbReference>
<dbReference type="SMART" id="SM01130">
    <property type="entry name" value="DHDPS"/>
    <property type="match status" value="1"/>
</dbReference>
<dbReference type="Pfam" id="PF00701">
    <property type="entry name" value="DHDPS"/>
    <property type="match status" value="1"/>
</dbReference>
<gene>
    <name evidence="4" type="ORF">Q757_07475</name>
</gene>
<feature type="non-terminal residue" evidence="4">
    <location>
        <position position="1"/>
    </location>
</feature>
<evidence type="ECO:0000256" key="3">
    <source>
        <dbReference type="ARBA" id="ARBA00023270"/>
    </source>
</evidence>
<evidence type="ECO:0000313" key="5">
    <source>
        <dbReference type="Proteomes" id="UP000030023"/>
    </source>
</evidence>
<reference evidence="4 5" key="1">
    <citation type="journal article" date="2014" name="Antonie Van Leeuwenhoek">
        <title>Oenococcus alcoholitolerans sp. nov., a lactic acid bacteria isolated from cachaca and ethanol fermentation processes.</title>
        <authorList>
            <person name="Badotti F."/>
            <person name="Moreira A.P."/>
            <person name="Tonon L.A."/>
            <person name="de Lucena B.T."/>
            <person name="Gomes Fde C."/>
            <person name="Kruger R."/>
            <person name="Thompson C.C."/>
            <person name="de Morais M.A.Jr."/>
            <person name="Rosa C.A."/>
            <person name="Thompson F.L."/>
        </authorList>
    </citation>
    <scope>NUCLEOTIDE SEQUENCE [LARGE SCALE GENOMIC DNA]</scope>
    <source>
        <strain evidence="4 5">UFRJ-M7.2.18</strain>
    </source>
</reference>
<dbReference type="PANTHER" id="PTHR12128">
    <property type="entry name" value="DIHYDRODIPICOLINATE SYNTHASE"/>
    <property type="match status" value="1"/>
</dbReference>
<comment type="similarity">
    <text evidence="1">Belongs to the DapA family.</text>
</comment>
<dbReference type="InterPro" id="IPR002220">
    <property type="entry name" value="DapA-like"/>
</dbReference>
<organism evidence="4 5">
    <name type="scientific">Oenococcus alcoholitolerans</name>
    <dbReference type="NCBI Taxonomy" id="931074"/>
    <lineage>
        <taxon>Bacteria</taxon>
        <taxon>Bacillati</taxon>
        <taxon>Bacillota</taxon>
        <taxon>Bacilli</taxon>
        <taxon>Lactobacillales</taxon>
        <taxon>Lactobacillaceae</taxon>
        <taxon>Oenococcus</taxon>
    </lineage>
</organism>
<evidence type="ECO:0000313" key="4">
    <source>
        <dbReference type="EMBL" id="KGO27647.1"/>
    </source>
</evidence>
<sequence length="179" mass="19511">NKPDQEGMIAHFTAIADNSPLPIIIYNIPGRTISGLTVESLLQLAENKNIIAVKQCASDYDMSELIQRAPKDFLVFTGEDGQSFLNYALGGAGTISVVSHFFAKKFVEMFAALDAGDLKTAAVDFRFINPRVKALFSHPSPSPVKAVYDHLGIPTGKPRLPILPLDKEETDNIIKEIGL</sequence>